<accession>A0A645A0G2</accession>
<dbReference type="InterPro" id="IPR036059">
    <property type="entry name" value="TldD/PmbA_sf"/>
</dbReference>
<dbReference type="EMBL" id="VSSQ01011318">
    <property type="protein sequence ID" value="MPM46537.1"/>
    <property type="molecule type" value="Genomic_DNA"/>
</dbReference>
<dbReference type="GO" id="GO:0005829">
    <property type="term" value="C:cytosol"/>
    <property type="evidence" value="ECO:0007669"/>
    <property type="project" value="TreeGrafter"/>
</dbReference>
<organism evidence="3">
    <name type="scientific">bioreactor metagenome</name>
    <dbReference type="NCBI Taxonomy" id="1076179"/>
    <lineage>
        <taxon>unclassified sequences</taxon>
        <taxon>metagenomes</taxon>
        <taxon>ecological metagenomes</taxon>
    </lineage>
</organism>
<gene>
    <name evidence="3" type="ORF">SDC9_93241</name>
</gene>
<dbReference type="Pfam" id="PF19289">
    <property type="entry name" value="PmbA_TldD_3rd"/>
    <property type="match status" value="1"/>
</dbReference>
<dbReference type="SUPFAM" id="SSF111283">
    <property type="entry name" value="Putative modulator of DNA gyrase, PmbA/TldD"/>
    <property type="match status" value="1"/>
</dbReference>
<evidence type="ECO:0000313" key="3">
    <source>
        <dbReference type="EMBL" id="MPM46537.1"/>
    </source>
</evidence>
<dbReference type="InterPro" id="IPR051463">
    <property type="entry name" value="Peptidase_U62_metallo"/>
</dbReference>
<dbReference type="PANTHER" id="PTHR30624">
    <property type="entry name" value="UNCHARACTERIZED PROTEIN TLDD AND PMBA"/>
    <property type="match status" value="1"/>
</dbReference>
<evidence type="ECO:0000259" key="2">
    <source>
        <dbReference type="Pfam" id="PF19289"/>
    </source>
</evidence>
<dbReference type="PANTHER" id="PTHR30624:SF10">
    <property type="entry name" value="CONSERVED PROTEIN"/>
    <property type="match status" value="1"/>
</dbReference>
<protein>
    <recommendedName>
        <fullName evidence="2">Metalloprotease TldD/E C-terminal domain-containing protein</fullName>
    </recommendedName>
</protein>
<name>A0A645A0G2_9ZZZZ</name>
<dbReference type="GO" id="GO:0006508">
    <property type="term" value="P:proteolysis"/>
    <property type="evidence" value="ECO:0007669"/>
    <property type="project" value="InterPro"/>
</dbReference>
<comment type="similarity">
    <text evidence="1">Belongs to the peptidase U62 family.</text>
</comment>
<reference evidence="3" key="1">
    <citation type="submission" date="2019-08" db="EMBL/GenBank/DDBJ databases">
        <authorList>
            <person name="Kucharzyk K."/>
            <person name="Murdoch R.W."/>
            <person name="Higgins S."/>
            <person name="Loffler F."/>
        </authorList>
    </citation>
    <scope>NUCLEOTIDE SEQUENCE</scope>
</reference>
<feature type="domain" description="Metalloprotease TldD/E C-terminal" evidence="2">
    <location>
        <begin position="1"/>
        <end position="125"/>
    </location>
</feature>
<dbReference type="InterPro" id="IPR045569">
    <property type="entry name" value="Metalloprtase-TldD/E_C"/>
</dbReference>
<dbReference type="AlphaFoldDB" id="A0A645A0G2"/>
<sequence>MVEEGIFKNYLTSRETAKEYGGTSNGSMRAMNWANIPLMRMTNINLEPGDWTLEEIIRDTKSGILACTPKSWSLDDKRMNFHFAPELAYEIKDGEITRPLKNAVYTALTPEFWGSCDAVAGKAKGEWDIWGSISCAKGEPVQSIGPGHGVAPARFRNIKIGIE</sequence>
<evidence type="ECO:0000256" key="1">
    <source>
        <dbReference type="ARBA" id="ARBA00005836"/>
    </source>
</evidence>
<proteinExistence type="inferred from homology"/>
<comment type="caution">
    <text evidence="3">The sequence shown here is derived from an EMBL/GenBank/DDBJ whole genome shotgun (WGS) entry which is preliminary data.</text>
</comment>
<dbReference type="GO" id="GO:0008237">
    <property type="term" value="F:metallopeptidase activity"/>
    <property type="evidence" value="ECO:0007669"/>
    <property type="project" value="InterPro"/>
</dbReference>